<dbReference type="AlphaFoldDB" id="A0A1E1WWX4"/>
<feature type="domain" description="Transposable element P transposase-like RNase H" evidence="1">
    <location>
        <begin position="3"/>
        <end position="98"/>
    </location>
</feature>
<evidence type="ECO:0000313" key="2">
    <source>
        <dbReference type="EMBL" id="JAT91525.1"/>
    </source>
</evidence>
<dbReference type="InterPro" id="IPR048365">
    <property type="entry name" value="TNP-like_RNaseH_N"/>
</dbReference>
<feature type="non-terminal residue" evidence="2">
    <location>
        <position position="1"/>
    </location>
</feature>
<name>A0A1E1WWX4_9ACAR</name>
<reference evidence="2" key="1">
    <citation type="journal article" date="2017" name="Front. Cell. Infect. Microbiol.">
        <title>The Distinct Transcriptional Response of the Midgut of Amblyomma sculptum and Amblyomma aureolatum Ticks to Rickettsia rickettsii Correlates to Their Differences in Susceptibility to Infection.</title>
        <authorList>
            <person name="Martins L.A."/>
            <person name="Galletti M.F.B.M."/>
            <person name="Ribeiro J.M."/>
            <person name="Fujita A."/>
            <person name="Costa F.B."/>
            <person name="Labruna M.B."/>
            <person name="Daffre S."/>
            <person name="Fogaca A.C."/>
        </authorList>
    </citation>
    <scope>NUCLEOTIDE SEQUENCE</scope>
</reference>
<evidence type="ECO:0000259" key="1">
    <source>
        <dbReference type="Pfam" id="PF21787"/>
    </source>
</evidence>
<dbReference type="Pfam" id="PF21787">
    <property type="entry name" value="TNP-like_RNaseH_N"/>
    <property type="match status" value="1"/>
</dbReference>
<proteinExistence type="evidence at transcript level"/>
<dbReference type="EMBL" id="GFAC01007663">
    <property type="protein sequence ID" value="JAT91525.1"/>
    <property type="molecule type" value="mRNA"/>
</dbReference>
<organism evidence="2">
    <name type="scientific">Amblyomma aureolatum</name>
    <dbReference type="NCBI Taxonomy" id="187763"/>
    <lineage>
        <taxon>Eukaryota</taxon>
        <taxon>Metazoa</taxon>
        <taxon>Ecdysozoa</taxon>
        <taxon>Arthropoda</taxon>
        <taxon>Chelicerata</taxon>
        <taxon>Arachnida</taxon>
        <taxon>Acari</taxon>
        <taxon>Parasitiformes</taxon>
        <taxon>Ixodida</taxon>
        <taxon>Ixodoidea</taxon>
        <taxon>Ixodidae</taxon>
        <taxon>Amblyomminae</taxon>
        <taxon>Amblyomma</taxon>
    </lineage>
</organism>
<accession>A0A1E1WWX4</accession>
<protein>
    <recommendedName>
        <fullName evidence="1">Transposable element P transposase-like RNase H domain-containing protein</fullName>
    </recommendedName>
</protein>
<sequence length="169" mass="19315">TTYHKLSDAVHGLVNLGGVEADFGLQDELATHLLCFVFVGLATHYRLPVGYYFTKALTGEQLEILALKVMESVEDAGFQVVRLVADNHQANCKFFSRLSDGPIRPVVTHPLDSSRRLYLSFDFCYILKNIRSQFLDTNRIFRNKGKLILPDYLRSLYEIQERQGAFRLV</sequence>